<name>D5UC46_CELFN</name>
<dbReference type="RefSeq" id="WP_013118534.1">
    <property type="nucleotide sequence ID" value="NC_014151.1"/>
</dbReference>
<dbReference type="OrthoDB" id="5241249at2"/>
<evidence type="ECO:0000256" key="4">
    <source>
        <dbReference type="SAM" id="MobiDB-lite"/>
    </source>
</evidence>
<accession>D5UC46</accession>
<dbReference type="Gene3D" id="1.20.5.1930">
    <property type="match status" value="1"/>
</dbReference>
<keyword evidence="7" id="KW-1185">Reference proteome</keyword>
<gene>
    <name evidence="6" type="ordered locus">Cfla_3326</name>
</gene>
<dbReference type="Pfam" id="PF01590">
    <property type="entry name" value="GAF"/>
    <property type="match status" value="1"/>
</dbReference>
<feature type="domain" description="GAF" evidence="5">
    <location>
        <begin position="209"/>
        <end position="348"/>
    </location>
</feature>
<dbReference type="Pfam" id="PF13185">
    <property type="entry name" value="GAF_2"/>
    <property type="match status" value="1"/>
</dbReference>
<dbReference type="SMART" id="SM00065">
    <property type="entry name" value="GAF"/>
    <property type="match status" value="2"/>
</dbReference>
<evidence type="ECO:0000259" key="5">
    <source>
        <dbReference type="SMART" id="SM00065"/>
    </source>
</evidence>
<dbReference type="InterPro" id="IPR029016">
    <property type="entry name" value="GAF-like_dom_sf"/>
</dbReference>
<dbReference type="eggNOG" id="COG2203">
    <property type="taxonomic scope" value="Bacteria"/>
</dbReference>
<feature type="domain" description="GAF" evidence="5">
    <location>
        <begin position="44"/>
        <end position="188"/>
    </location>
</feature>
<dbReference type="KEGG" id="cfl:Cfla_3326"/>
<dbReference type="GO" id="GO:0000155">
    <property type="term" value="F:phosphorelay sensor kinase activity"/>
    <property type="evidence" value="ECO:0007669"/>
    <property type="project" value="InterPro"/>
</dbReference>
<keyword evidence="3" id="KW-0902">Two-component regulatory system</keyword>
<evidence type="ECO:0000256" key="1">
    <source>
        <dbReference type="ARBA" id="ARBA00022679"/>
    </source>
</evidence>
<organism evidence="6 7">
    <name type="scientific">Cellulomonas flavigena (strain ATCC 482 / DSM 20109 / BCRC 11376 / JCM 18109 / NBRC 3775 / NCIMB 8073 / NRS 134)</name>
    <dbReference type="NCBI Taxonomy" id="446466"/>
    <lineage>
        <taxon>Bacteria</taxon>
        <taxon>Bacillati</taxon>
        <taxon>Actinomycetota</taxon>
        <taxon>Actinomycetes</taxon>
        <taxon>Micrococcales</taxon>
        <taxon>Cellulomonadaceae</taxon>
        <taxon>Cellulomonas</taxon>
    </lineage>
</organism>
<dbReference type="GO" id="GO:0046983">
    <property type="term" value="F:protein dimerization activity"/>
    <property type="evidence" value="ECO:0007669"/>
    <property type="project" value="InterPro"/>
</dbReference>
<evidence type="ECO:0000256" key="3">
    <source>
        <dbReference type="ARBA" id="ARBA00023012"/>
    </source>
</evidence>
<dbReference type="InterPro" id="IPR011712">
    <property type="entry name" value="Sig_transdc_His_kin_sub3_dim/P"/>
</dbReference>
<dbReference type="Pfam" id="PF07730">
    <property type="entry name" value="HisKA_3"/>
    <property type="match status" value="1"/>
</dbReference>
<evidence type="ECO:0000313" key="7">
    <source>
        <dbReference type="Proteomes" id="UP000000849"/>
    </source>
</evidence>
<dbReference type="Gene3D" id="3.30.565.10">
    <property type="entry name" value="Histidine kinase-like ATPase, C-terminal domain"/>
    <property type="match status" value="1"/>
</dbReference>
<dbReference type="InterPro" id="IPR050482">
    <property type="entry name" value="Sensor_HK_TwoCompSys"/>
</dbReference>
<dbReference type="eggNOG" id="COG4585">
    <property type="taxonomic scope" value="Bacteria"/>
</dbReference>
<dbReference type="GO" id="GO:0016020">
    <property type="term" value="C:membrane"/>
    <property type="evidence" value="ECO:0007669"/>
    <property type="project" value="InterPro"/>
</dbReference>
<evidence type="ECO:0000313" key="6">
    <source>
        <dbReference type="EMBL" id="ADG76205.1"/>
    </source>
</evidence>
<protein>
    <submittedName>
        <fullName evidence="6">GAF sensor signal transduction histidine kinase</fullName>
    </submittedName>
</protein>
<reference evidence="6 7" key="1">
    <citation type="journal article" date="2010" name="Stand. Genomic Sci.">
        <title>Complete genome sequence of Cellulomonas flavigena type strain (134).</title>
        <authorList>
            <person name="Abt B."/>
            <person name="Foster B."/>
            <person name="Lapidus A."/>
            <person name="Clum A."/>
            <person name="Sun H."/>
            <person name="Pukall R."/>
            <person name="Lucas S."/>
            <person name="Glavina Del Rio T."/>
            <person name="Nolan M."/>
            <person name="Tice H."/>
            <person name="Cheng J.F."/>
            <person name="Pitluck S."/>
            <person name="Liolios K."/>
            <person name="Ivanova N."/>
            <person name="Mavromatis K."/>
            <person name="Ovchinnikova G."/>
            <person name="Pati A."/>
            <person name="Goodwin L."/>
            <person name="Chen A."/>
            <person name="Palaniappan K."/>
            <person name="Land M."/>
            <person name="Hauser L."/>
            <person name="Chang Y.J."/>
            <person name="Jeffries C.D."/>
            <person name="Rohde M."/>
            <person name="Goker M."/>
            <person name="Woyke T."/>
            <person name="Bristow J."/>
            <person name="Eisen J.A."/>
            <person name="Markowitz V."/>
            <person name="Hugenholtz P."/>
            <person name="Kyrpides N.C."/>
            <person name="Klenk H.P."/>
        </authorList>
    </citation>
    <scope>NUCLEOTIDE SEQUENCE [LARGE SCALE GENOMIC DNA]</scope>
    <source>
        <strain evidence="7">ATCC 482 / DSM 20109 / BCRC 11376 / JCM 18109 / NBRC 3775 / NCIMB 8073 / NRS 134</strain>
    </source>
</reference>
<dbReference type="InterPro" id="IPR003018">
    <property type="entry name" value="GAF"/>
</dbReference>
<dbReference type="Gene3D" id="3.30.450.40">
    <property type="match status" value="2"/>
</dbReference>
<dbReference type="SUPFAM" id="SSF55781">
    <property type="entry name" value="GAF domain-like"/>
    <property type="match status" value="2"/>
</dbReference>
<keyword evidence="2 6" id="KW-0418">Kinase</keyword>
<keyword evidence="1" id="KW-0808">Transferase</keyword>
<dbReference type="InterPro" id="IPR036890">
    <property type="entry name" value="HATPase_C_sf"/>
</dbReference>
<dbReference type="Pfam" id="PF02518">
    <property type="entry name" value="HATPase_c"/>
    <property type="match status" value="1"/>
</dbReference>
<feature type="region of interest" description="Disordered" evidence="4">
    <location>
        <begin position="531"/>
        <end position="552"/>
    </location>
</feature>
<dbReference type="PANTHER" id="PTHR24421:SF56">
    <property type="entry name" value="OXYGEN SENSOR HISTIDINE KINASE RESPONSE REGULATOR DOST"/>
    <property type="match status" value="1"/>
</dbReference>
<dbReference type="PANTHER" id="PTHR24421">
    <property type="entry name" value="NITRATE/NITRITE SENSOR PROTEIN NARX-RELATED"/>
    <property type="match status" value="1"/>
</dbReference>
<dbReference type="EMBL" id="CP001964">
    <property type="protein sequence ID" value="ADG76205.1"/>
    <property type="molecule type" value="Genomic_DNA"/>
</dbReference>
<sequence length="571" mass="59392">MTPILGASPEQEEVVTQAAVPVRTQEDVTSALLSAILDMAGDLDTRSLLERFVAASTGLTGARYGAINIVDEAGASVEFVQSGVEESVVAALGHPPHAWGVLGAIPDEGVLRLEDLTHHPDFRGLPPGHPPMGSFLGAAVRVRGERFGTLYLSEKAGGFDEDDEGVVLSLAAAAAIAVHNSQSYDLEVRRRRWLAAAQEISTMLLEGADAEDVLERVADAAVQVAGAHVAAIVLPGADAELLVEIVTPAGRTMLGADMSAHPRVRAAYDEGAGALVADVSADGADAFTGYGPGLLAPLHAHGQGMGVLTLLRRSGAAPFTDDDLDLAQSFARQAALAFVLGEAARLRGTAAVRDERTRIARDLHDLAIQQLFAAGMQVEALRADPSGPVSPEVSQALEQVVAHVDAGIRQIRVIVRTLDDPGATIPLVERVVAEVELARSSLGFAPQLTVRVDGRLVEAIAGDRVEAGGIDDVVAPGRANNVVAVVREGLSNVARHARSQAVSVRLEVTTGQPGEVVVEVEDDGVGVPPAPARASGTRNLAQRAEESGGSFALLRPPSGRGALLRWSAPLD</sequence>
<dbReference type="STRING" id="446466.Cfla_3326"/>
<dbReference type="SUPFAM" id="SSF55874">
    <property type="entry name" value="ATPase domain of HSP90 chaperone/DNA topoisomerase II/histidine kinase"/>
    <property type="match status" value="1"/>
</dbReference>
<dbReference type="AlphaFoldDB" id="D5UC46"/>
<dbReference type="HOGENOM" id="CLU_034370_1_0_11"/>
<proteinExistence type="predicted"/>
<dbReference type="Proteomes" id="UP000000849">
    <property type="component" value="Chromosome"/>
</dbReference>
<evidence type="ECO:0000256" key="2">
    <source>
        <dbReference type="ARBA" id="ARBA00022777"/>
    </source>
</evidence>
<dbReference type="InterPro" id="IPR003594">
    <property type="entry name" value="HATPase_dom"/>
</dbReference>